<dbReference type="Pfam" id="PF01743">
    <property type="entry name" value="PolyA_pol"/>
    <property type="match status" value="1"/>
</dbReference>
<dbReference type="Pfam" id="PF01966">
    <property type="entry name" value="HD"/>
    <property type="match status" value="1"/>
</dbReference>
<dbReference type="RefSeq" id="WP_183376472.1">
    <property type="nucleotide sequence ID" value="NZ_JACHHD010000016.1"/>
</dbReference>
<dbReference type="PANTHER" id="PTHR46173:SF1">
    <property type="entry name" value="CCA TRNA NUCLEOTIDYLTRANSFERASE 1, MITOCHONDRIAL"/>
    <property type="match status" value="1"/>
</dbReference>
<evidence type="ECO:0000313" key="13">
    <source>
        <dbReference type="Proteomes" id="UP000521313"/>
    </source>
</evidence>
<dbReference type="Gene3D" id="1.10.246.80">
    <property type="match status" value="1"/>
</dbReference>
<keyword evidence="5" id="KW-0479">Metal-binding</keyword>
<dbReference type="Gene3D" id="1.10.3090.10">
    <property type="entry name" value="cca-adding enzyme, domain 2"/>
    <property type="match status" value="1"/>
</dbReference>
<dbReference type="InterPro" id="IPR043519">
    <property type="entry name" value="NT_sf"/>
</dbReference>
<evidence type="ECO:0000313" key="12">
    <source>
        <dbReference type="EMBL" id="MBB5185481.1"/>
    </source>
</evidence>
<evidence type="ECO:0000256" key="4">
    <source>
        <dbReference type="ARBA" id="ARBA00022695"/>
    </source>
</evidence>
<name>A0A7W8D1I5_9FIRM</name>
<evidence type="ECO:0000256" key="5">
    <source>
        <dbReference type="ARBA" id="ARBA00022723"/>
    </source>
</evidence>
<proteinExistence type="inferred from homology"/>
<dbReference type="Proteomes" id="UP000521313">
    <property type="component" value="Unassembled WGS sequence"/>
</dbReference>
<protein>
    <submittedName>
        <fullName evidence="12">tRNA nucleotidyltransferase (CCA-adding enzyme)</fullName>
        <ecNumber evidence="12">2.7.7.72</ecNumber>
        <ecNumber evidence="12">3.1.3.-</ecNumber>
        <ecNumber evidence="12">3.1.4.-</ecNumber>
    </submittedName>
</protein>
<dbReference type="InterPro" id="IPR006674">
    <property type="entry name" value="HD_domain"/>
</dbReference>
<keyword evidence="3" id="KW-0819">tRNA processing</keyword>
<keyword evidence="12" id="KW-0378">Hydrolase</keyword>
<keyword evidence="6" id="KW-0547">Nucleotide-binding</keyword>
<dbReference type="GO" id="GO:0000166">
    <property type="term" value="F:nucleotide binding"/>
    <property type="evidence" value="ECO:0007669"/>
    <property type="project" value="UniProtKB-KW"/>
</dbReference>
<evidence type="ECO:0000259" key="11">
    <source>
        <dbReference type="Pfam" id="PF12627"/>
    </source>
</evidence>
<dbReference type="SUPFAM" id="SSF81301">
    <property type="entry name" value="Nucleotidyltransferase"/>
    <property type="match status" value="1"/>
</dbReference>
<reference evidence="12 13" key="1">
    <citation type="submission" date="2020-08" db="EMBL/GenBank/DDBJ databases">
        <title>Genomic Encyclopedia of Type Strains, Phase IV (KMG-IV): sequencing the most valuable type-strain genomes for metagenomic binning, comparative biology and taxonomic classification.</title>
        <authorList>
            <person name="Goeker M."/>
        </authorList>
    </citation>
    <scope>NUCLEOTIDE SEQUENCE [LARGE SCALE GENOMIC DNA]</scope>
    <source>
        <strain evidence="12 13">DSM 26963</strain>
    </source>
</reference>
<dbReference type="EC" id="2.7.7.72" evidence="12"/>
<dbReference type="Gene3D" id="3.30.460.10">
    <property type="entry name" value="Beta Polymerase, domain 2"/>
    <property type="match status" value="1"/>
</dbReference>
<dbReference type="SUPFAM" id="SSF81891">
    <property type="entry name" value="Poly A polymerase C-terminal region-like"/>
    <property type="match status" value="1"/>
</dbReference>
<gene>
    <name evidence="12" type="ORF">HNQ43_001538</name>
</gene>
<feature type="domain" description="HD" evidence="10">
    <location>
        <begin position="240"/>
        <end position="319"/>
    </location>
</feature>
<dbReference type="GO" id="GO:0004810">
    <property type="term" value="F:CCA tRNA nucleotidyltransferase activity"/>
    <property type="evidence" value="ECO:0007669"/>
    <property type="project" value="UniProtKB-EC"/>
</dbReference>
<feature type="domain" description="tRNA nucleotidyltransferase/poly(A) polymerase RNA and SrmB- binding" evidence="11">
    <location>
        <begin position="168"/>
        <end position="204"/>
    </location>
</feature>
<dbReference type="AlphaFoldDB" id="A0A7W8D1I5"/>
<dbReference type="GO" id="GO:0016787">
    <property type="term" value="F:hydrolase activity"/>
    <property type="evidence" value="ECO:0007669"/>
    <property type="project" value="UniProtKB-KW"/>
</dbReference>
<dbReference type="InterPro" id="IPR050264">
    <property type="entry name" value="Bact_CCA-adding_enz_type3_sf"/>
</dbReference>
<sequence length="437" mass="50744">MLLSQSIQSILQTLNQNGYQAYVVGGCVRDALLGKEYTDIDICTNALPEVVQSLFEHTVPTGIRHGTITVLMPEPVEITTFRKESDYRDHRHPSTITFVSTIQEDLSRRDFTINAMAYHPDTGLIDPFGGRQDLKDHRIRCVGDPDTRFQEDALRLMRAHRFCAKLQFTMEENTKAALIRNASLIRYIAVERICKELIQILEWDPYQIEQMTEMLSPWIPELEACLRCDQNSLWHDTNVLHHSLRAVSYLKPFDKELAYALLLHDIGKPSVKTTKEGIDHFYGHPPVSAAIARRIVHDLKLPSSFQKEIPALIEFHDDRLACKLKTIYRYRIEKGWSDQRMRQFFRLRQCDILAHSSYGQKSLEDLNAFIEYYNSQSKRPMEFKDLAIGGKEVLEHTSQKGRAIHDTLNQLLQYVFYYPQKNQKEILISLLEEGRFV</sequence>
<keyword evidence="8" id="KW-0694">RNA-binding</keyword>
<dbReference type="GO" id="GO:0008033">
    <property type="term" value="P:tRNA processing"/>
    <property type="evidence" value="ECO:0007669"/>
    <property type="project" value="UniProtKB-KW"/>
</dbReference>
<accession>A0A7W8D1I5</accession>
<evidence type="ECO:0000256" key="1">
    <source>
        <dbReference type="ARBA" id="ARBA00001946"/>
    </source>
</evidence>
<keyword evidence="4 12" id="KW-0548">Nucleotidyltransferase</keyword>
<evidence type="ECO:0000256" key="3">
    <source>
        <dbReference type="ARBA" id="ARBA00022694"/>
    </source>
</evidence>
<dbReference type="InterPro" id="IPR003607">
    <property type="entry name" value="HD/PDEase_dom"/>
</dbReference>
<evidence type="ECO:0000256" key="2">
    <source>
        <dbReference type="ARBA" id="ARBA00022679"/>
    </source>
</evidence>
<evidence type="ECO:0000259" key="10">
    <source>
        <dbReference type="Pfam" id="PF01966"/>
    </source>
</evidence>
<dbReference type="EC" id="3.1.3.-" evidence="12"/>
<organism evidence="12 13">
    <name type="scientific">Faecalicoccus acidiformans</name>
    <dbReference type="NCBI Taxonomy" id="915173"/>
    <lineage>
        <taxon>Bacteria</taxon>
        <taxon>Bacillati</taxon>
        <taxon>Bacillota</taxon>
        <taxon>Erysipelotrichia</taxon>
        <taxon>Erysipelotrichales</taxon>
        <taxon>Erysipelotrichaceae</taxon>
        <taxon>Faecalicoccus</taxon>
    </lineage>
</organism>
<evidence type="ECO:0000259" key="9">
    <source>
        <dbReference type="Pfam" id="PF01743"/>
    </source>
</evidence>
<comment type="caution">
    <text evidence="12">The sequence shown here is derived from an EMBL/GenBank/DDBJ whole genome shotgun (WGS) entry which is preliminary data.</text>
</comment>
<comment type="similarity">
    <text evidence="8">Belongs to the tRNA nucleotidyltransferase/poly(A) polymerase family.</text>
</comment>
<dbReference type="EC" id="3.1.4.-" evidence="12"/>
<evidence type="ECO:0000256" key="6">
    <source>
        <dbReference type="ARBA" id="ARBA00022741"/>
    </source>
</evidence>
<evidence type="ECO:0000256" key="7">
    <source>
        <dbReference type="ARBA" id="ARBA00022842"/>
    </source>
</evidence>
<dbReference type="EMBL" id="JACHHD010000016">
    <property type="protein sequence ID" value="MBB5185481.1"/>
    <property type="molecule type" value="Genomic_DNA"/>
</dbReference>
<dbReference type="GO" id="GO:0000049">
    <property type="term" value="F:tRNA binding"/>
    <property type="evidence" value="ECO:0007669"/>
    <property type="project" value="TreeGrafter"/>
</dbReference>
<comment type="cofactor">
    <cofactor evidence="1">
        <name>Mg(2+)</name>
        <dbReference type="ChEBI" id="CHEBI:18420"/>
    </cofactor>
</comment>
<dbReference type="InterPro" id="IPR032828">
    <property type="entry name" value="PolyA_RNA-bd"/>
</dbReference>
<keyword evidence="7" id="KW-0460">Magnesium</keyword>
<dbReference type="InterPro" id="IPR002646">
    <property type="entry name" value="PolA_pol_head_dom"/>
</dbReference>
<dbReference type="CDD" id="cd00077">
    <property type="entry name" value="HDc"/>
    <property type="match status" value="1"/>
</dbReference>
<dbReference type="GO" id="GO:0046872">
    <property type="term" value="F:metal ion binding"/>
    <property type="evidence" value="ECO:0007669"/>
    <property type="project" value="UniProtKB-KW"/>
</dbReference>
<keyword evidence="2 8" id="KW-0808">Transferase</keyword>
<dbReference type="Pfam" id="PF12627">
    <property type="entry name" value="PolyA_pol_RNAbd"/>
    <property type="match status" value="1"/>
</dbReference>
<evidence type="ECO:0000256" key="8">
    <source>
        <dbReference type="RuleBase" id="RU003953"/>
    </source>
</evidence>
<dbReference type="CDD" id="cd05398">
    <property type="entry name" value="NT_ClassII-CCAase"/>
    <property type="match status" value="1"/>
</dbReference>
<feature type="domain" description="Poly A polymerase head" evidence="9">
    <location>
        <begin position="21"/>
        <end position="140"/>
    </location>
</feature>
<dbReference type="PANTHER" id="PTHR46173">
    <property type="entry name" value="CCA TRNA NUCLEOTIDYLTRANSFERASE 1, MITOCHONDRIAL"/>
    <property type="match status" value="1"/>
</dbReference>